<dbReference type="GO" id="GO:0005737">
    <property type="term" value="C:cytoplasm"/>
    <property type="evidence" value="ECO:0007669"/>
    <property type="project" value="UniProtKB-SubCell"/>
</dbReference>
<organism evidence="5 6">
    <name type="scientific">Pseudobutyrivibrio ruminis</name>
    <dbReference type="NCBI Taxonomy" id="46206"/>
    <lineage>
        <taxon>Bacteria</taxon>
        <taxon>Bacillati</taxon>
        <taxon>Bacillota</taxon>
        <taxon>Clostridia</taxon>
        <taxon>Lachnospirales</taxon>
        <taxon>Lachnospiraceae</taxon>
        <taxon>Pseudobutyrivibrio</taxon>
    </lineage>
</organism>
<gene>
    <name evidence="5" type="ORF">SAMN02910377_01099</name>
</gene>
<keyword evidence="6" id="KW-1185">Reference proteome</keyword>
<keyword evidence="2" id="KW-0963">Cytoplasm</keyword>
<accession>A0A1H7HRG5</accession>
<evidence type="ECO:0000256" key="1">
    <source>
        <dbReference type="ARBA" id="ARBA00004496"/>
    </source>
</evidence>
<dbReference type="InterPro" id="IPR050399">
    <property type="entry name" value="HPr"/>
</dbReference>
<reference evidence="6" key="1">
    <citation type="submission" date="2016-10" db="EMBL/GenBank/DDBJ databases">
        <authorList>
            <person name="Varghese N."/>
        </authorList>
    </citation>
    <scope>NUCLEOTIDE SEQUENCE [LARGE SCALE GENOMIC DNA]</scope>
    <source>
        <strain evidence="6">ACV-9</strain>
    </source>
</reference>
<dbReference type="AlphaFoldDB" id="A0A1H7HRG5"/>
<dbReference type="Gene3D" id="3.30.1340.10">
    <property type="entry name" value="HPr-like"/>
    <property type="match status" value="1"/>
</dbReference>
<dbReference type="InterPro" id="IPR000032">
    <property type="entry name" value="HPr-like"/>
</dbReference>
<evidence type="ECO:0000256" key="3">
    <source>
        <dbReference type="ARBA" id="ARBA00022683"/>
    </source>
</evidence>
<name>A0A1H7HRG5_9FIRM</name>
<dbReference type="PANTHER" id="PTHR33705">
    <property type="entry name" value="PHOSPHOCARRIER PROTEIN HPR"/>
    <property type="match status" value="1"/>
</dbReference>
<dbReference type="Proteomes" id="UP000182321">
    <property type="component" value="Unassembled WGS sequence"/>
</dbReference>
<dbReference type="CDD" id="cd00367">
    <property type="entry name" value="PTS-HPr_like"/>
    <property type="match status" value="1"/>
</dbReference>
<keyword evidence="3" id="KW-0598">Phosphotransferase system</keyword>
<dbReference type="NCBIfam" id="TIGR01003">
    <property type="entry name" value="PTS_HPr_family"/>
    <property type="match status" value="1"/>
</dbReference>
<proteinExistence type="predicted"/>
<protein>
    <submittedName>
        <fullName evidence="5">Phosphocarrier protein</fullName>
    </submittedName>
</protein>
<sequence>MNIVEYRVKELEGLHALPATALIEKLNKLDCEITASFNGSLVNAKSPFGLIALGAKYGDTINFIAEGIDEEMLSEIL</sequence>
<dbReference type="PROSITE" id="PS51350">
    <property type="entry name" value="PTS_HPR_DOM"/>
    <property type="match status" value="1"/>
</dbReference>
<evidence type="ECO:0000313" key="5">
    <source>
        <dbReference type="EMBL" id="SEK52764.1"/>
    </source>
</evidence>
<evidence type="ECO:0000259" key="4">
    <source>
        <dbReference type="PROSITE" id="PS51350"/>
    </source>
</evidence>
<feature type="domain" description="HPr" evidence="4">
    <location>
        <begin position="1"/>
        <end position="77"/>
    </location>
</feature>
<evidence type="ECO:0000256" key="2">
    <source>
        <dbReference type="ARBA" id="ARBA00022490"/>
    </source>
</evidence>
<dbReference type="SUPFAM" id="SSF55594">
    <property type="entry name" value="HPr-like"/>
    <property type="match status" value="1"/>
</dbReference>
<dbReference type="PANTHER" id="PTHR33705:SF2">
    <property type="entry name" value="PHOSPHOCARRIER PROTEIN NPR"/>
    <property type="match status" value="1"/>
</dbReference>
<comment type="subcellular location">
    <subcellularLocation>
        <location evidence="1">Cytoplasm</location>
    </subcellularLocation>
</comment>
<dbReference type="InterPro" id="IPR035895">
    <property type="entry name" value="HPr-like_sf"/>
</dbReference>
<dbReference type="EMBL" id="FNZX01000006">
    <property type="protein sequence ID" value="SEK52764.1"/>
    <property type="molecule type" value="Genomic_DNA"/>
</dbReference>
<dbReference type="GO" id="GO:0009401">
    <property type="term" value="P:phosphoenolpyruvate-dependent sugar phosphotransferase system"/>
    <property type="evidence" value="ECO:0007669"/>
    <property type="project" value="UniProtKB-KW"/>
</dbReference>
<dbReference type="Pfam" id="PF00381">
    <property type="entry name" value="PTS-HPr"/>
    <property type="match status" value="1"/>
</dbReference>
<evidence type="ECO:0000313" key="6">
    <source>
        <dbReference type="Proteomes" id="UP000182321"/>
    </source>
</evidence>
<dbReference type="PRINTS" id="PR00107">
    <property type="entry name" value="PHOSPHOCPHPR"/>
</dbReference>
<dbReference type="RefSeq" id="WP_074790063.1">
    <property type="nucleotide sequence ID" value="NZ_FNZX01000006.1"/>
</dbReference>